<comment type="similarity">
    <text evidence="1">Belongs to the 3-beta-HSD family.</text>
</comment>
<reference evidence="4" key="1">
    <citation type="submission" date="2023-03" db="EMBL/GenBank/DDBJ databases">
        <authorList>
            <person name="Steffen K."/>
            <person name="Cardenas P."/>
        </authorList>
    </citation>
    <scope>NUCLEOTIDE SEQUENCE</scope>
</reference>
<keyword evidence="2" id="KW-1133">Transmembrane helix</keyword>
<organism evidence="4 5">
    <name type="scientific">Geodia barretti</name>
    <name type="common">Barrett's horny sponge</name>
    <dbReference type="NCBI Taxonomy" id="519541"/>
    <lineage>
        <taxon>Eukaryota</taxon>
        <taxon>Metazoa</taxon>
        <taxon>Porifera</taxon>
        <taxon>Demospongiae</taxon>
        <taxon>Heteroscleromorpha</taxon>
        <taxon>Tetractinellida</taxon>
        <taxon>Astrophorina</taxon>
        <taxon>Geodiidae</taxon>
        <taxon>Geodia</taxon>
    </lineage>
</organism>
<dbReference type="Gene3D" id="3.40.50.720">
    <property type="entry name" value="NAD(P)-binding Rossmann-like Domain"/>
    <property type="match status" value="1"/>
</dbReference>
<evidence type="ECO:0000256" key="2">
    <source>
        <dbReference type="SAM" id="Phobius"/>
    </source>
</evidence>
<feature type="transmembrane region" description="Helical" evidence="2">
    <location>
        <begin position="29"/>
        <end position="53"/>
    </location>
</feature>
<protein>
    <submittedName>
        <fullName evidence="4">3beta-hydroxysteroid-dehydrogenase/decarboxylase isoform 1</fullName>
    </submittedName>
</protein>
<dbReference type="PANTHER" id="PTHR43245">
    <property type="entry name" value="BIFUNCTIONAL POLYMYXIN RESISTANCE PROTEIN ARNA"/>
    <property type="match status" value="1"/>
</dbReference>
<dbReference type="GO" id="GO:0006694">
    <property type="term" value="P:steroid biosynthetic process"/>
    <property type="evidence" value="ECO:0007669"/>
    <property type="project" value="InterPro"/>
</dbReference>
<gene>
    <name evidence="4" type="ORF">GBAR_LOCUS359</name>
</gene>
<dbReference type="Proteomes" id="UP001174909">
    <property type="component" value="Unassembled WGS sequence"/>
</dbReference>
<dbReference type="EMBL" id="CASHTH010000042">
    <property type="protein sequence ID" value="CAI7989872.1"/>
    <property type="molecule type" value="Genomic_DNA"/>
</dbReference>
<keyword evidence="2" id="KW-0812">Transmembrane</keyword>
<dbReference type="InterPro" id="IPR036291">
    <property type="entry name" value="NAD(P)-bd_dom_sf"/>
</dbReference>
<dbReference type="GO" id="GO:0016616">
    <property type="term" value="F:oxidoreductase activity, acting on the CH-OH group of donors, NAD or NADP as acceptor"/>
    <property type="evidence" value="ECO:0007669"/>
    <property type="project" value="InterPro"/>
</dbReference>
<dbReference type="SUPFAM" id="SSF51735">
    <property type="entry name" value="NAD(P)-binding Rossmann-fold domains"/>
    <property type="match status" value="1"/>
</dbReference>
<dbReference type="AlphaFoldDB" id="A0AA35QS58"/>
<dbReference type="InterPro" id="IPR050177">
    <property type="entry name" value="Lipid_A_modif_metabolic_enz"/>
</dbReference>
<comment type="caution">
    <text evidence="4">The sequence shown here is derived from an EMBL/GenBank/DDBJ whole genome shotgun (WGS) entry which is preliminary data.</text>
</comment>
<proteinExistence type="inferred from homology"/>
<evidence type="ECO:0000256" key="1">
    <source>
        <dbReference type="ARBA" id="ARBA00009219"/>
    </source>
</evidence>
<evidence type="ECO:0000313" key="4">
    <source>
        <dbReference type="EMBL" id="CAI7989872.1"/>
    </source>
</evidence>
<sequence length="428" mass="47518">MVCPVLERASQQKIDAPTEYPYEPLYRPWSWVLSTFGNFFIFAAIVLVGYALYRRRRRKSSKNGPEPSVSFRRVDQGKKREGRDDVLVLGAETSFGRHLVKRLLADGGYNVHCLHSYIPYQEDRLRDVCSYIQADICCYDDMLLCTREVKAVFHAGNLAPRDSFGKRVDFLHHNVKGTENVVCVCRENGVKRLVYTSSAAVVVGKDWSRRNADETAPYPKSHGNVYRASLASAEQVVLDANGKDGLSTCAMRLAPVIWSENDPLIESLLTQSMLVVDGSAHSVTAVTPEAAARAHVIADKKLQSGSDSVVGGKAYNLGDNARTSYRDLVGTLSSDDKTIWSQPPPTEISKSVMTVLAYVNYYGYKLTGTLVHNVTVSPLMMDIHTTELSFSSTRAKQDLGWEEKTEWQTAVAGLVQAHKAGREGKKEQ</sequence>
<name>A0AA35QS58_GEOBA</name>
<dbReference type="InterPro" id="IPR002225">
    <property type="entry name" value="3Beta_OHSteriod_DH/Estase"/>
</dbReference>
<dbReference type="Pfam" id="PF01073">
    <property type="entry name" value="3Beta_HSD"/>
    <property type="match status" value="1"/>
</dbReference>
<evidence type="ECO:0000259" key="3">
    <source>
        <dbReference type="Pfam" id="PF01073"/>
    </source>
</evidence>
<accession>A0AA35QS58</accession>
<keyword evidence="5" id="KW-1185">Reference proteome</keyword>
<feature type="domain" description="3-beta hydroxysteroid dehydrogenase/isomerase" evidence="3">
    <location>
        <begin position="87"/>
        <end position="335"/>
    </location>
</feature>
<keyword evidence="2" id="KW-0472">Membrane</keyword>
<evidence type="ECO:0000313" key="5">
    <source>
        <dbReference type="Proteomes" id="UP001174909"/>
    </source>
</evidence>